<gene>
    <name evidence="1" type="ORF">L6637_22290</name>
</gene>
<proteinExistence type="predicted"/>
<accession>A0ABS9LSC7</accession>
<dbReference type="Pfam" id="PF14337">
    <property type="entry name" value="Abi_alpha"/>
    <property type="match status" value="1"/>
</dbReference>
<keyword evidence="2" id="KW-1185">Reference proteome</keyword>
<dbReference type="Proteomes" id="UP001139012">
    <property type="component" value="Unassembled WGS sequence"/>
</dbReference>
<organism evidence="1 2">
    <name type="scientific">Bradyrhizobium zhengyangense</name>
    <dbReference type="NCBI Taxonomy" id="2911009"/>
    <lineage>
        <taxon>Bacteria</taxon>
        <taxon>Pseudomonadati</taxon>
        <taxon>Pseudomonadota</taxon>
        <taxon>Alphaproteobacteria</taxon>
        <taxon>Hyphomicrobiales</taxon>
        <taxon>Nitrobacteraceae</taxon>
        <taxon>Bradyrhizobium</taxon>
    </lineage>
</organism>
<comment type="caution">
    <text evidence="1">The sequence shown here is derived from an EMBL/GenBank/DDBJ whole genome shotgun (WGS) entry which is preliminary data.</text>
</comment>
<sequence>MTESDANGVVKSVVKAGAEVVTEVAKAEQETQKTYQRGLDLLGRVGGYLAGLFEPASRELSHIFGDQMRFWRFKNGVRILEKAQTIVDERGLKPEQLKALGFGEGLLIMEAASLEEDESVQELWARLMANAVDPSASVKPEKVYIDILKSLSTREVLFLELIAKIEDQSRKRFKTQQEHQTFVNAMNALADTHWRQFLPDERAISIQNLVRLRCVTFRARSVDLHNLFGRVPLQNDMGVSVGNWAVVNPDKFQRVLGELIERQLAASGMMDFPTGGTSTISQFTFGMPLLPEANFMLTPLGSGLLTACRRENAPEACTQEANHEE</sequence>
<name>A0ABS9LSC7_9BRAD</name>
<dbReference type="RefSeq" id="WP_237864513.1">
    <property type="nucleotide sequence ID" value="NZ_JAKLTZ010000007.1"/>
</dbReference>
<evidence type="ECO:0000313" key="1">
    <source>
        <dbReference type="EMBL" id="MCG2669698.1"/>
    </source>
</evidence>
<dbReference type="InterPro" id="IPR025506">
    <property type="entry name" value="Abi_alpha"/>
</dbReference>
<evidence type="ECO:0000313" key="2">
    <source>
        <dbReference type="Proteomes" id="UP001139012"/>
    </source>
</evidence>
<protein>
    <submittedName>
        <fullName evidence="1">DUF4393 domain-containing protein</fullName>
    </submittedName>
</protein>
<reference evidence="1" key="1">
    <citation type="submission" date="2022-01" db="EMBL/GenBank/DDBJ databases">
        <title>Genome sequnece data of strain Bradyrhizobium sp. nov.</title>
        <authorList>
            <person name="Zhang J."/>
        </authorList>
    </citation>
    <scope>NUCLEOTIDE SEQUENCE</scope>
    <source>
        <strain evidence="1">WYCCWR 12774</strain>
    </source>
</reference>
<dbReference type="EMBL" id="JAKLUA010000007">
    <property type="protein sequence ID" value="MCG2669698.1"/>
    <property type="molecule type" value="Genomic_DNA"/>
</dbReference>